<dbReference type="Proteomes" id="UP000572988">
    <property type="component" value="Unassembled WGS sequence"/>
</dbReference>
<dbReference type="InterPro" id="IPR012337">
    <property type="entry name" value="RNaseH-like_sf"/>
</dbReference>
<dbReference type="Gene3D" id="3.30.420.10">
    <property type="entry name" value="Ribonuclease H-like superfamily/Ribonuclease H"/>
    <property type="match status" value="1"/>
</dbReference>
<dbReference type="InterPro" id="IPR050900">
    <property type="entry name" value="Transposase_IS3/IS150/IS904"/>
</dbReference>
<gene>
    <name evidence="2" type="ORF">C1O36_09875</name>
</gene>
<dbReference type="RefSeq" id="WP_081635123.1">
    <property type="nucleotide sequence ID" value="NZ_CP094711.1"/>
</dbReference>
<name>A0ABX0G0B3_STASC</name>
<feature type="domain" description="Integrase catalytic" evidence="1">
    <location>
        <begin position="1"/>
        <end position="62"/>
    </location>
</feature>
<dbReference type="InterPro" id="IPR036397">
    <property type="entry name" value="RNaseH_sf"/>
</dbReference>
<dbReference type="SUPFAM" id="SSF53098">
    <property type="entry name" value="Ribonuclease H-like"/>
    <property type="match status" value="1"/>
</dbReference>
<proteinExistence type="predicted"/>
<organism evidence="2 3">
    <name type="scientific">Staphylococcus schleiferi</name>
    <dbReference type="NCBI Taxonomy" id="1295"/>
    <lineage>
        <taxon>Bacteria</taxon>
        <taxon>Bacillati</taxon>
        <taxon>Bacillota</taxon>
        <taxon>Bacilli</taxon>
        <taxon>Bacillales</taxon>
        <taxon>Staphylococcaceae</taxon>
        <taxon>Staphylococcus</taxon>
    </lineage>
</organism>
<evidence type="ECO:0000313" key="3">
    <source>
        <dbReference type="Proteomes" id="UP000572988"/>
    </source>
</evidence>
<dbReference type="EMBL" id="POVK01000036">
    <property type="protein sequence ID" value="NHA34777.1"/>
    <property type="molecule type" value="Genomic_DNA"/>
</dbReference>
<reference evidence="2 3" key="1">
    <citation type="submission" date="2018-01" db="EMBL/GenBank/DDBJ databases">
        <title>Complete genome sequence of Staphylococcus Scheliferi isolated from human.</title>
        <authorList>
            <person name="Abouelkhair M.A."/>
            <person name="Bemis D.A."/>
            <person name="Kania S.A."/>
        </authorList>
    </citation>
    <scope>NUCLEOTIDE SEQUENCE [LARGE SCALE GENOMIC DNA]</scope>
    <source>
        <strain evidence="2 3">ATCC 43808</strain>
    </source>
</reference>
<dbReference type="Pfam" id="PF13683">
    <property type="entry name" value="rve_3"/>
    <property type="match status" value="1"/>
</dbReference>
<comment type="caution">
    <text evidence="2">The sequence shown here is derived from an EMBL/GenBank/DDBJ whole genome shotgun (WGS) entry which is preliminary data.</text>
</comment>
<evidence type="ECO:0000313" key="2">
    <source>
        <dbReference type="EMBL" id="NHA34777.1"/>
    </source>
</evidence>
<sequence>MSRKGNCYDNACIESFHSIIKKELIHHQNYKTRNEAMFSIVEYILTFYNSKSVHSTLNYMTPIAFEKKYATK</sequence>
<evidence type="ECO:0000259" key="1">
    <source>
        <dbReference type="Pfam" id="PF13683"/>
    </source>
</evidence>
<keyword evidence="3" id="KW-1185">Reference proteome</keyword>
<accession>A0ABX0G0B3</accession>
<dbReference type="PANTHER" id="PTHR46889:SF4">
    <property type="entry name" value="TRANSPOSASE INSO FOR INSERTION SEQUENCE ELEMENT IS911B-RELATED"/>
    <property type="match status" value="1"/>
</dbReference>
<dbReference type="InterPro" id="IPR001584">
    <property type="entry name" value="Integrase_cat-core"/>
</dbReference>
<protein>
    <recommendedName>
        <fullName evidence="1">Integrase catalytic domain-containing protein</fullName>
    </recommendedName>
</protein>
<dbReference type="PANTHER" id="PTHR46889">
    <property type="entry name" value="TRANSPOSASE INSF FOR INSERTION SEQUENCE IS3B-RELATED"/>
    <property type="match status" value="1"/>
</dbReference>